<reference evidence="9 10" key="1">
    <citation type="submission" date="2023-02" db="EMBL/GenBank/DDBJ databases">
        <title>Genome sequence of Lentisphaera profundi SAORIC-696.</title>
        <authorList>
            <person name="Kim e."/>
            <person name="Cho J.-C."/>
            <person name="Choi A."/>
            <person name="Kang I."/>
        </authorList>
    </citation>
    <scope>NUCLEOTIDE SEQUENCE [LARGE SCALE GENOMIC DNA]</scope>
    <source>
        <strain evidence="9 10">SAORIC-696</strain>
    </source>
</reference>
<evidence type="ECO:0000256" key="6">
    <source>
        <dbReference type="ARBA" id="ARBA00047665"/>
    </source>
</evidence>
<evidence type="ECO:0000256" key="5">
    <source>
        <dbReference type="ARBA" id="ARBA00031395"/>
    </source>
</evidence>
<evidence type="ECO:0000256" key="2">
    <source>
        <dbReference type="ARBA" id="ARBA00012616"/>
    </source>
</evidence>
<evidence type="ECO:0000259" key="7">
    <source>
        <dbReference type="Pfam" id="PF01571"/>
    </source>
</evidence>
<gene>
    <name evidence="9" type="primary">gcvT</name>
    <name evidence="9" type="ORF">PQO03_19435</name>
</gene>
<proteinExistence type="inferred from homology"/>
<feature type="domain" description="GCVT N-terminal" evidence="7">
    <location>
        <begin position="12"/>
        <end position="262"/>
    </location>
</feature>
<dbReference type="GO" id="GO:0004047">
    <property type="term" value="F:aminomethyltransferase activity"/>
    <property type="evidence" value="ECO:0007669"/>
    <property type="project" value="UniProtKB-EC"/>
</dbReference>
<dbReference type="InterPro" id="IPR006222">
    <property type="entry name" value="GCVT_N"/>
</dbReference>
<dbReference type="InterPro" id="IPR006223">
    <property type="entry name" value="GcvT"/>
</dbReference>
<keyword evidence="10" id="KW-1185">Reference proteome</keyword>
<protein>
    <recommendedName>
        <fullName evidence="2">aminomethyltransferase</fullName>
        <ecNumber evidence="2">2.1.2.10</ecNumber>
    </recommendedName>
    <alternativeName>
        <fullName evidence="5">Glycine cleavage system T protein</fullName>
    </alternativeName>
</protein>
<feature type="domain" description="Aminomethyltransferase C-terminal" evidence="8">
    <location>
        <begin position="283"/>
        <end position="359"/>
    </location>
</feature>
<dbReference type="InterPro" id="IPR028896">
    <property type="entry name" value="GcvT/YgfZ/DmdA"/>
</dbReference>
<organism evidence="9 10">
    <name type="scientific">Lentisphaera profundi</name>
    <dbReference type="NCBI Taxonomy" id="1658616"/>
    <lineage>
        <taxon>Bacteria</taxon>
        <taxon>Pseudomonadati</taxon>
        <taxon>Lentisphaerota</taxon>
        <taxon>Lentisphaeria</taxon>
        <taxon>Lentisphaerales</taxon>
        <taxon>Lentisphaeraceae</taxon>
        <taxon>Lentisphaera</taxon>
    </lineage>
</organism>
<dbReference type="Pfam" id="PF08669">
    <property type="entry name" value="GCV_T_C"/>
    <property type="match status" value="1"/>
</dbReference>
<dbReference type="EC" id="2.1.2.10" evidence="2"/>
<accession>A0ABY7VXJ8</accession>
<dbReference type="InterPro" id="IPR027266">
    <property type="entry name" value="TrmE/GcvT-like"/>
</dbReference>
<comment type="catalytic activity">
    <reaction evidence="6">
        <text>N(6)-[(R)-S(8)-aminomethyldihydrolipoyl]-L-lysyl-[protein] + (6S)-5,6,7,8-tetrahydrofolate = N(6)-[(R)-dihydrolipoyl]-L-lysyl-[protein] + (6R)-5,10-methylene-5,6,7,8-tetrahydrofolate + NH4(+)</text>
        <dbReference type="Rhea" id="RHEA:16945"/>
        <dbReference type="Rhea" id="RHEA-COMP:10475"/>
        <dbReference type="Rhea" id="RHEA-COMP:10492"/>
        <dbReference type="ChEBI" id="CHEBI:15636"/>
        <dbReference type="ChEBI" id="CHEBI:28938"/>
        <dbReference type="ChEBI" id="CHEBI:57453"/>
        <dbReference type="ChEBI" id="CHEBI:83100"/>
        <dbReference type="ChEBI" id="CHEBI:83143"/>
        <dbReference type="EC" id="2.1.2.10"/>
    </reaction>
</comment>
<dbReference type="PANTHER" id="PTHR43757:SF2">
    <property type="entry name" value="AMINOMETHYLTRANSFERASE, MITOCHONDRIAL"/>
    <property type="match status" value="1"/>
</dbReference>
<dbReference type="Gene3D" id="3.30.1360.120">
    <property type="entry name" value="Probable tRNA modification gtpase trme, domain 1"/>
    <property type="match status" value="1"/>
</dbReference>
<dbReference type="SUPFAM" id="SSF101790">
    <property type="entry name" value="Aminomethyltransferase beta-barrel domain"/>
    <property type="match status" value="1"/>
</dbReference>
<dbReference type="NCBIfam" id="TIGR00528">
    <property type="entry name" value="gcvT"/>
    <property type="match status" value="1"/>
</dbReference>
<dbReference type="SUPFAM" id="SSF103025">
    <property type="entry name" value="Folate-binding domain"/>
    <property type="match status" value="1"/>
</dbReference>
<dbReference type="InterPro" id="IPR029043">
    <property type="entry name" value="GcvT/YgfZ_C"/>
</dbReference>
<dbReference type="RefSeq" id="WP_274152729.1">
    <property type="nucleotide sequence ID" value="NZ_CP117812.1"/>
</dbReference>
<dbReference type="PIRSF" id="PIRSF006487">
    <property type="entry name" value="GcvT"/>
    <property type="match status" value="1"/>
</dbReference>
<evidence type="ECO:0000256" key="3">
    <source>
        <dbReference type="ARBA" id="ARBA00022576"/>
    </source>
</evidence>
<evidence type="ECO:0000259" key="8">
    <source>
        <dbReference type="Pfam" id="PF08669"/>
    </source>
</evidence>
<dbReference type="PANTHER" id="PTHR43757">
    <property type="entry name" value="AMINOMETHYLTRANSFERASE"/>
    <property type="match status" value="1"/>
</dbReference>
<dbReference type="InterPro" id="IPR013977">
    <property type="entry name" value="GcvT_C"/>
</dbReference>
<dbReference type="Proteomes" id="UP001214250">
    <property type="component" value="Chromosome 2"/>
</dbReference>
<evidence type="ECO:0000313" key="10">
    <source>
        <dbReference type="Proteomes" id="UP001214250"/>
    </source>
</evidence>
<comment type="similarity">
    <text evidence="1">Belongs to the GcvT family.</text>
</comment>
<evidence type="ECO:0000313" key="9">
    <source>
        <dbReference type="EMBL" id="WDE98003.1"/>
    </source>
</evidence>
<dbReference type="Pfam" id="PF01571">
    <property type="entry name" value="GCV_T"/>
    <property type="match status" value="1"/>
</dbReference>
<sequence>MEIDQLQKTALLETHIKHGGRIVDFGGWALPVQFTSMIKEHKAVRSAAGLFDCSHMGQFFISGKDAYAYVQYMISNDLDKIAPGRGLYSGLLYENGTFVDDIIVYLEDKENIFIVVNASNIEKDFAWFESHKGNFDVSLENKSDEYSLLALQGPTASETVEKFFPGIYDGLETFGHAAIEFEGQSGYICRSGYTGEAGVEIIIKNEAAPALFDAIVEAGVLPCGLGSRDTLRLEKGFSLYGHEITDKTNALEAGLAWVCALNTKENFIGKAALEKIKAEGKSRKLIGFTVTERPIARDGEEFIDEEGNVIGLITSATHSPMLKQGIGLGYLPVGYDKDTVQIRTARKVITGTLCKRIFV</sequence>
<evidence type="ECO:0000256" key="4">
    <source>
        <dbReference type="ARBA" id="ARBA00022679"/>
    </source>
</evidence>
<dbReference type="NCBIfam" id="NF001567">
    <property type="entry name" value="PRK00389.1"/>
    <property type="match status" value="1"/>
</dbReference>
<dbReference type="EMBL" id="CP117812">
    <property type="protein sequence ID" value="WDE98003.1"/>
    <property type="molecule type" value="Genomic_DNA"/>
</dbReference>
<name>A0ABY7VXJ8_9BACT</name>
<evidence type="ECO:0000256" key="1">
    <source>
        <dbReference type="ARBA" id="ARBA00008609"/>
    </source>
</evidence>
<keyword evidence="3" id="KW-0032">Aminotransferase</keyword>
<keyword evidence="4 9" id="KW-0808">Transferase</keyword>